<dbReference type="Proteomes" id="UP000321533">
    <property type="component" value="Chromosome"/>
</dbReference>
<sequence length="155" mass="16923">MKKLMSLLLASALIVSCTKSDVVKPSTVSTTDNSNAVTAKNTLALLTANTWIYVRYYTSSDSIGSGTLAYKRGRVNNIIALDNNTVKFNIDGTVDEFDNDGNYIPGTWSFTNDGKTSMVVNNSYGTFYSDILKLSATKFVWNGPYSLTTGIMQPK</sequence>
<keyword evidence="3" id="KW-1185">Reference proteome</keyword>
<evidence type="ECO:0000313" key="2">
    <source>
        <dbReference type="EMBL" id="QEC67641.1"/>
    </source>
</evidence>
<dbReference type="EMBL" id="CP042435">
    <property type="protein sequence ID" value="QEC67641.1"/>
    <property type="molecule type" value="Genomic_DNA"/>
</dbReference>
<dbReference type="KEGG" id="pgin:FRZ67_10185"/>
<evidence type="ECO:0008006" key="4">
    <source>
        <dbReference type="Google" id="ProtNLM"/>
    </source>
</evidence>
<feature type="chain" id="PRO_5022855292" description="Lipocalin-like domain-containing protein" evidence="1">
    <location>
        <begin position="21"/>
        <end position="155"/>
    </location>
</feature>
<proteinExistence type="predicted"/>
<evidence type="ECO:0000256" key="1">
    <source>
        <dbReference type="SAM" id="SignalP"/>
    </source>
</evidence>
<keyword evidence="1" id="KW-0732">Signal</keyword>
<dbReference type="RefSeq" id="WP_147189448.1">
    <property type="nucleotide sequence ID" value="NZ_CP042435.1"/>
</dbReference>
<dbReference type="AlphaFoldDB" id="A0A5B8V9V7"/>
<evidence type="ECO:0000313" key="3">
    <source>
        <dbReference type="Proteomes" id="UP000321533"/>
    </source>
</evidence>
<protein>
    <recommendedName>
        <fullName evidence="4">Lipocalin-like domain-containing protein</fullName>
    </recommendedName>
</protein>
<gene>
    <name evidence="2" type="ORF">FRZ67_10185</name>
</gene>
<dbReference type="PROSITE" id="PS51257">
    <property type="entry name" value="PROKAR_LIPOPROTEIN"/>
    <property type="match status" value="1"/>
</dbReference>
<accession>A0A5B8V9V7</accession>
<feature type="signal peptide" evidence="1">
    <location>
        <begin position="1"/>
        <end position="20"/>
    </location>
</feature>
<organism evidence="2 3">
    <name type="scientific">Panacibacter ginsenosidivorans</name>
    <dbReference type="NCBI Taxonomy" id="1813871"/>
    <lineage>
        <taxon>Bacteria</taxon>
        <taxon>Pseudomonadati</taxon>
        <taxon>Bacteroidota</taxon>
        <taxon>Chitinophagia</taxon>
        <taxon>Chitinophagales</taxon>
        <taxon>Chitinophagaceae</taxon>
        <taxon>Panacibacter</taxon>
    </lineage>
</organism>
<name>A0A5B8V9V7_9BACT</name>
<reference evidence="2 3" key="1">
    <citation type="journal article" date="2016" name="Int. J. Syst. Evol. Microbiol.">
        <title>Panacibacter ginsenosidivorans gen. nov., sp. nov., with ginsenoside converting activity isolated from soil of a ginseng field.</title>
        <authorList>
            <person name="Siddiqi M.Z."/>
            <person name="Muhammad Shafi S."/>
            <person name="Choi K.D."/>
            <person name="Im W.T."/>
        </authorList>
    </citation>
    <scope>NUCLEOTIDE SEQUENCE [LARGE SCALE GENOMIC DNA]</scope>
    <source>
        <strain evidence="2 3">Gsoil1550</strain>
    </source>
</reference>